<keyword evidence="2" id="KW-1185">Reference proteome</keyword>
<name>A0A369VWM7_9SPHN</name>
<dbReference type="Proteomes" id="UP000253918">
    <property type="component" value="Unassembled WGS sequence"/>
</dbReference>
<dbReference type="EMBL" id="QQNB01000006">
    <property type="protein sequence ID" value="RDE04211.1"/>
    <property type="molecule type" value="Genomic_DNA"/>
</dbReference>
<gene>
    <name evidence="1" type="ORF">DVW87_17510</name>
</gene>
<dbReference type="AlphaFoldDB" id="A0A369VWM7"/>
<accession>A0A369VWM7</accession>
<proteinExistence type="predicted"/>
<reference evidence="1 2" key="1">
    <citation type="submission" date="2018-07" db="EMBL/GenBank/DDBJ databases">
        <title>a novel species of Sphingomonas isolated from the rhizosphere soil of Araceae plant.</title>
        <authorList>
            <person name="Zhiyong W."/>
            <person name="Qinglan Z."/>
            <person name="Zhiwei F."/>
            <person name="Ding X."/>
            <person name="Gejiao W."/>
            <person name="Shixue Z."/>
        </authorList>
    </citation>
    <scope>NUCLEOTIDE SEQUENCE [LARGE SCALE GENOMIC DNA]</scope>
    <source>
        <strain evidence="1 2">WZY 27</strain>
    </source>
</reference>
<protein>
    <submittedName>
        <fullName evidence="1">Uncharacterized protein</fullName>
    </submittedName>
</protein>
<sequence length="79" mass="8141">MALVGPVPSTPLARRKGEAHITVMATRSDTITTKGSKPGVLGRSAATGRYVLAPVATKKATVSDQRIAAAVKSVLAKKK</sequence>
<evidence type="ECO:0000313" key="1">
    <source>
        <dbReference type="EMBL" id="RDE04211.1"/>
    </source>
</evidence>
<comment type="caution">
    <text evidence="1">The sequence shown here is derived from an EMBL/GenBank/DDBJ whole genome shotgun (WGS) entry which is preliminary data.</text>
</comment>
<dbReference type="OrthoDB" id="7578286at2"/>
<organism evidence="1 2">
    <name type="scientific">Sphingomonas aracearum</name>
    <dbReference type="NCBI Taxonomy" id="2283317"/>
    <lineage>
        <taxon>Bacteria</taxon>
        <taxon>Pseudomonadati</taxon>
        <taxon>Pseudomonadota</taxon>
        <taxon>Alphaproteobacteria</taxon>
        <taxon>Sphingomonadales</taxon>
        <taxon>Sphingomonadaceae</taxon>
        <taxon>Sphingomonas</taxon>
    </lineage>
</organism>
<evidence type="ECO:0000313" key="2">
    <source>
        <dbReference type="Proteomes" id="UP000253918"/>
    </source>
</evidence>